<dbReference type="EMBL" id="CAFBLS010000050">
    <property type="protein sequence ID" value="CAB4868393.1"/>
    <property type="molecule type" value="Genomic_DNA"/>
</dbReference>
<dbReference type="PROSITE" id="PS51257">
    <property type="entry name" value="PROKAR_LIPOPROTEIN"/>
    <property type="match status" value="1"/>
</dbReference>
<organism evidence="1">
    <name type="scientific">freshwater metagenome</name>
    <dbReference type="NCBI Taxonomy" id="449393"/>
    <lineage>
        <taxon>unclassified sequences</taxon>
        <taxon>metagenomes</taxon>
        <taxon>ecological metagenomes</taxon>
    </lineage>
</organism>
<gene>
    <name evidence="1" type="ORF">UFOPK3402_00564</name>
</gene>
<dbReference type="Gene3D" id="3.40.50.2300">
    <property type="match status" value="1"/>
</dbReference>
<reference evidence="1" key="1">
    <citation type="submission" date="2020-05" db="EMBL/GenBank/DDBJ databases">
        <authorList>
            <person name="Chiriac C."/>
            <person name="Salcher M."/>
            <person name="Ghai R."/>
            <person name="Kavagutti S V."/>
        </authorList>
    </citation>
    <scope>NUCLEOTIDE SEQUENCE</scope>
</reference>
<evidence type="ECO:0000313" key="1">
    <source>
        <dbReference type="EMBL" id="CAB4868393.1"/>
    </source>
</evidence>
<dbReference type="InterPro" id="IPR028082">
    <property type="entry name" value="Peripla_BP_I"/>
</dbReference>
<dbReference type="SUPFAM" id="SSF53822">
    <property type="entry name" value="Periplasmic binding protein-like I"/>
    <property type="match status" value="1"/>
</dbReference>
<proteinExistence type="predicted"/>
<protein>
    <submittedName>
        <fullName evidence="1">Unannotated protein</fullName>
    </submittedName>
</protein>
<dbReference type="AlphaFoldDB" id="A0A6J7DM78"/>
<name>A0A6J7DM78_9ZZZZ</name>
<sequence>MRKPLAALAMLASASLILAACAMPADDPNFTSNTGVGGDPAANAAAQEAGSAALEGGLAAPTSIGIDVPLAAAPKPGALIISFTDGSDFEAVMQTAMAAGAEKLGWTVESVTVNPADPTAVATAFDEAVAKKPAGIHLRGEFYDSVAVGLPAAEAAGIPVVCTGCAGEPSGGITDTSIDGTAQNNAWGDSLAAYVVSSQYEGEGAGVLIFTAPGSAVNDFNNEFDTALLAECRECSTTQSMLDPAAIDLADPAAVTGFVASEMSTSMGAWALLDSGAYSSGVAEALATDPTLLSPVVVTGLGASAADIAALAALASDAAPAASSDPAAAGARTPEQAAALQAWIGISLPVMGWRVIDQFARILGGDALADGPVPSQLLTGANAAEAVLDDNGNYVGIADYATQFAALWGVK</sequence>
<accession>A0A6J7DM78</accession>